<dbReference type="NCBIfam" id="TIGR02550">
    <property type="entry name" value="flagell_flgL"/>
    <property type="match status" value="1"/>
</dbReference>
<dbReference type="InterPro" id="IPR001492">
    <property type="entry name" value="Flagellin"/>
</dbReference>
<dbReference type="InterPro" id="IPR013384">
    <property type="entry name" value="Flagell_FlgL"/>
</dbReference>
<evidence type="ECO:0000313" key="6">
    <source>
        <dbReference type="EMBL" id="PYI66845.1"/>
    </source>
</evidence>
<comment type="similarity">
    <text evidence="2">Belongs to the bacterial flagellin family.</text>
</comment>
<reference evidence="6 7" key="1">
    <citation type="submission" date="2018-05" db="EMBL/GenBank/DDBJ databases">
        <title>Genetic diversity of glacier-inhabiting Cryobacterium bacteria in China and description of Cryobacterium mengkeensis sp. nov. and Arthrobacter glacialis sp. nov.</title>
        <authorList>
            <person name="Liu Q."/>
            <person name="Xin Y.-H."/>
        </authorList>
    </citation>
    <scope>NUCLEOTIDE SEQUENCE [LARGE SCALE GENOMIC DNA]</scope>
    <source>
        <strain evidence="6 7">LI2</strain>
    </source>
</reference>
<comment type="caution">
    <text evidence="6">The sequence shown here is derived from an EMBL/GenBank/DDBJ whole genome shotgun (WGS) entry which is preliminary data.</text>
</comment>
<keyword evidence="3" id="KW-0975">Bacterial flagellum</keyword>
<evidence type="ECO:0000256" key="3">
    <source>
        <dbReference type="ARBA" id="ARBA00023143"/>
    </source>
</evidence>
<protein>
    <submittedName>
        <fullName evidence="6">Flagellar hook-associated protein 3</fullName>
    </submittedName>
</protein>
<evidence type="ECO:0000313" key="7">
    <source>
        <dbReference type="Proteomes" id="UP000247832"/>
    </source>
</evidence>
<dbReference type="Proteomes" id="UP000247832">
    <property type="component" value="Unassembled WGS sequence"/>
</dbReference>
<evidence type="ECO:0000259" key="5">
    <source>
        <dbReference type="Pfam" id="PF00700"/>
    </source>
</evidence>
<keyword evidence="6" id="KW-0969">Cilium</keyword>
<evidence type="ECO:0000256" key="1">
    <source>
        <dbReference type="ARBA" id="ARBA00004365"/>
    </source>
</evidence>
<accession>A0A2V5L630</accession>
<evidence type="ECO:0000256" key="2">
    <source>
        <dbReference type="ARBA" id="ARBA00005709"/>
    </source>
</evidence>
<dbReference type="Pfam" id="PF00700">
    <property type="entry name" value="Flagellin_C"/>
    <property type="match status" value="1"/>
</dbReference>
<keyword evidence="6" id="KW-0282">Flagellum</keyword>
<keyword evidence="6" id="KW-0966">Cell projection</keyword>
<dbReference type="PANTHER" id="PTHR42792:SF1">
    <property type="entry name" value="FLAGELLAR HOOK-ASSOCIATED PROTEIN 3"/>
    <property type="match status" value="1"/>
</dbReference>
<feature type="domain" description="Flagellin N-terminal" evidence="4">
    <location>
        <begin position="7"/>
        <end position="141"/>
    </location>
</feature>
<keyword evidence="7" id="KW-1185">Reference proteome</keyword>
<organism evidence="6 7">
    <name type="scientific">Arthrobacter livingstonensis</name>
    <dbReference type="NCBI Taxonomy" id="670078"/>
    <lineage>
        <taxon>Bacteria</taxon>
        <taxon>Bacillati</taxon>
        <taxon>Actinomycetota</taxon>
        <taxon>Actinomycetes</taxon>
        <taxon>Micrococcales</taxon>
        <taxon>Micrococcaceae</taxon>
        <taxon>Arthrobacter</taxon>
    </lineage>
</organism>
<sequence>MMTRVTMQTMAAAAQRNLQSSSAKLAQLQQSATDLKTFSNVSDNPSAAADAMAVRAQQAAAAQYGRNISDGSAWLATADNALASATTLLQNAKDLTLQGANGAINEDGRKAIAAQLDSIRTELLTKANTQYQGRNIFAGNSSAGAAYTDGNPPVYNGDTSTVERRISTTTTIRVDANGPAIFGSDDKGDSVFGLLTRIAGALKNGDGVSSADIGDMDKALSTVINGRSEVGARHAQLLRAQDANANAVVDLENQRSGIEDLDLSKAFLDVKAQELAYQAALSVTAKVLQPTLMDFLR</sequence>
<dbReference type="InterPro" id="IPR046358">
    <property type="entry name" value="Flagellin_C"/>
</dbReference>
<feature type="domain" description="Flagellin C-terminal" evidence="5">
    <location>
        <begin position="216"/>
        <end position="292"/>
    </location>
</feature>
<dbReference type="SUPFAM" id="SSF64518">
    <property type="entry name" value="Phase 1 flagellin"/>
    <property type="match status" value="1"/>
</dbReference>
<proteinExistence type="inferred from homology"/>
<name>A0A2V5L630_9MICC</name>
<dbReference type="InterPro" id="IPR001029">
    <property type="entry name" value="Flagellin_N"/>
</dbReference>
<dbReference type="PANTHER" id="PTHR42792">
    <property type="entry name" value="FLAGELLIN"/>
    <property type="match status" value="1"/>
</dbReference>
<dbReference type="GO" id="GO:0005198">
    <property type="term" value="F:structural molecule activity"/>
    <property type="evidence" value="ECO:0007669"/>
    <property type="project" value="InterPro"/>
</dbReference>
<comment type="subcellular location">
    <subcellularLocation>
        <location evidence="1">Bacterial flagellum</location>
    </subcellularLocation>
</comment>
<dbReference type="AlphaFoldDB" id="A0A2V5L630"/>
<dbReference type="Gene3D" id="1.20.1330.10">
    <property type="entry name" value="f41 fragment of flagellin, N-terminal domain"/>
    <property type="match status" value="1"/>
</dbReference>
<dbReference type="GO" id="GO:0071973">
    <property type="term" value="P:bacterial-type flagellum-dependent cell motility"/>
    <property type="evidence" value="ECO:0007669"/>
    <property type="project" value="InterPro"/>
</dbReference>
<gene>
    <name evidence="6" type="primary">flgL</name>
    <name evidence="6" type="ORF">CVV68_12155</name>
</gene>
<dbReference type="Pfam" id="PF00669">
    <property type="entry name" value="Flagellin_N"/>
    <property type="match status" value="1"/>
</dbReference>
<dbReference type="GO" id="GO:0009424">
    <property type="term" value="C:bacterial-type flagellum hook"/>
    <property type="evidence" value="ECO:0007669"/>
    <property type="project" value="InterPro"/>
</dbReference>
<dbReference type="OrthoDB" id="9758307at2"/>
<evidence type="ECO:0000259" key="4">
    <source>
        <dbReference type="Pfam" id="PF00669"/>
    </source>
</evidence>
<dbReference type="EMBL" id="QJVD01000012">
    <property type="protein sequence ID" value="PYI66845.1"/>
    <property type="molecule type" value="Genomic_DNA"/>
</dbReference>